<dbReference type="STRING" id="4790.A0A0W8C063"/>
<evidence type="ECO:0000313" key="4">
    <source>
        <dbReference type="Proteomes" id="UP000052943"/>
    </source>
</evidence>
<dbReference type="SUPFAM" id="SSF57667">
    <property type="entry name" value="beta-beta-alpha zinc fingers"/>
    <property type="match status" value="1"/>
</dbReference>
<keyword evidence="1" id="KW-0863">Zinc-finger</keyword>
<dbReference type="SUPFAM" id="SSF57783">
    <property type="entry name" value="Zinc beta-ribbon"/>
    <property type="match status" value="1"/>
</dbReference>
<dbReference type="EMBL" id="LNFO01005559">
    <property type="protein sequence ID" value="KUF77474.1"/>
    <property type="molecule type" value="Genomic_DNA"/>
</dbReference>
<dbReference type="PANTHER" id="PTHR14991:SF0">
    <property type="entry name" value="RING FINGER PROTEIN 32"/>
    <property type="match status" value="1"/>
</dbReference>
<dbReference type="InterPro" id="IPR036236">
    <property type="entry name" value="Znf_C2H2_sf"/>
</dbReference>
<evidence type="ECO:0000256" key="1">
    <source>
        <dbReference type="PROSITE-ProRule" id="PRU00042"/>
    </source>
</evidence>
<reference evidence="3 4" key="1">
    <citation type="submission" date="2015-11" db="EMBL/GenBank/DDBJ databases">
        <title>Genomes and virulence difference between two physiological races of Phytophthora nicotianae.</title>
        <authorList>
            <person name="Liu H."/>
            <person name="Ma X."/>
            <person name="Yu H."/>
            <person name="Fang D."/>
            <person name="Li Y."/>
            <person name="Wang X."/>
            <person name="Wang W."/>
            <person name="Dong Y."/>
            <person name="Xiao B."/>
        </authorList>
    </citation>
    <scope>NUCLEOTIDE SEQUENCE [LARGE SCALE GENOMIC DNA]</scope>
    <source>
        <strain evidence="4">race 0</strain>
    </source>
</reference>
<organism evidence="3 4">
    <name type="scientific">Phytophthora nicotianae</name>
    <name type="common">Potato buckeye rot agent</name>
    <name type="synonym">Phytophthora parasitica</name>
    <dbReference type="NCBI Taxonomy" id="4792"/>
    <lineage>
        <taxon>Eukaryota</taxon>
        <taxon>Sar</taxon>
        <taxon>Stramenopiles</taxon>
        <taxon>Oomycota</taxon>
        <taxon>Peronosporomycetes</taxon>
        <taxon>Peronosporales</taxon>
        <taxon>Peronosporaceae</taxon>
        <taxon>Phytophthora</taxon>
    </lineage>
</organism>
<evidence type="ECO:0000313" key="3">
    <source>
        <dbReference type="EMBL" id="KUF77474.1"/>
    </source>
</evidence>
<feature type="domain" description="C2H2-type" evidence="2">
    <location>
        <begin position="565"/>
        <end position="592"/>
    </location>
</feature>
<dbReference type="InterPro" id="IPR013087">
    <property type="entry name" value="Znf_C2H2_type"/>
</dbReference>
<dbReference type="SMART" id="SM00355">
    <property type="entry name" value="ZnF_C2H2"/>
    <property type="match status" value="2"/>
</dbReference>
<dbReference type="Gene3D" id="3.30.160.60">
    <property type="entry name" value="Classic Zinc Finger"/>
    <property type="match status" value="1"/>
</dbReference>
<dbReference type="GO" id="GO:0008270">
    <property type="term" value="F:zinc ion binding"/>
    <property type="evidence" value="ECO:0007669"/>
    <property type="project" value="UniProtKB-KW"/>
</dbReference>
<dbReference type="OrthoDB" id="25790at2759"/>
<accession>A0A0W8C063</accession>
<dbReference type="Proteomes" id="UP000052943">
    <property type="component" value="Unassembled WGS sequence"/>
</dbReference>
<dbReference type="PANTHER" id="PTHR14991">
    <property type="entry name" value="RING FINGER PROTEIN 32"/>
    <property type="match status" value="1"/>
</dbReference>
<keyword evidence="1" id="KW-0862">Zinc</keyword>
<protein>
    <recommendedName>
        <fullName evidence="2">C2H2-type domain-containing protein</fullName>
    </recommendedName>
</protein>
<evidence type="ECO:0000259" key="2">
    <source>
        <dbReference type="PROSITE" id="PS50157"/>
    </source>
</evidence>
<dbReference type="PROSITE" id="PS50157">
    <property type="entry name" value="ZINC_FINGER_C2H2_2"/>
    <property type="match status" value="1"/>
</dbReference>
<gene>
    <name evidence="3" type="ORF">AM587_10012592</name>
</gene>
<name>A0A0W8C063_PHYNI</name>
<dbReference type="Gene3D" id="1.10.472.170">
    <property type="match status" value="1"/>
</dbReference>
<sequence>MFHLDCITSFERQVHHHILFVRRILITYQSRFLRTNQHVCPLCRKQDYQKRCTTVASAFHRECSAKRIQVRRNLMMFYSSGNGDPARRRRFFANRVGKTTDRLVTAMSMRDDSIDALLVEFDKSLNMSRRVFQDHVPETETRGSTLRTLPYQPLATMDLDAGADDFFAALNNGAAEDVFAGFGAVEAEANATAEAGGRPSLDDEPLVMIDRKKKAEAAKKAKKEAAARAAAARAARQADEPALPMEERIVNLLVPELKVNDVMLLIRKMKQAGKSDADEFSELDAEQKTAPRFRCETCGNTEQNNFITDYARGDTICNGVDGNGCGTVVQDHIVHEGSAYRKFEGEEDKSHHGPAPNKLFSTGHNLRTLISQDGEMAGNLRRAAEFVEMNLSQMGKDERRTRIGYKDQMKQKACRLIDHTISNLDLHEIVGSRAKKMFAEFRDVREHVHQFDAMVAGCVIAAYMETSKEMYSAQNGIRIGQNKQAGIASLALLPNKAVDEKKLHPFTCPLCDMKFNARRGMQFHKCAGKPEEDKEKTSSETNLAPVVLPDQLQPIIEMKNGKKWFKCPVCSRVYGKEESLSEHMVRHKNQSKKRKHHIETSTIDSTRLAKTTKLASANPSVQVNTHEQVMFRGEGRRVWLQHLTEE</sequence>
<proteinExistence type="predicted"/>
<dbReference type="AlphaFoldDB" id="A0A0W8C063"/>
<comment type="caution">
    <text evidence="3">The sequence shown here is derived from an EMBL/GenBank/DDBJ whole genome shotgun (WGS) entry which is preliminary data.</text>
</comment>
<dbReference type="PROSITE" id="PS00028">
    <property type="entry name" value="ZINC_FINGER_C2H2_1"/>
    <property type="match status" value="1"/>
</dbReference>
<dbReference type="InterPro" id="IPR042862">
    <property type="entry name" value="RNF32"/>
</dbReference>
<keyword evidence="1" id="KW-0479">Metal-binding</keyword>